<keyword evidence="3" id="KW-1185">Reference proteome</keyword>
<dbReference type="Proteomes" id="UP000254978">
    <property type="component" value="Unassembled WGS sequence"/>
</dbReference>
<protein>
    <submittedName>
        <fullName evidence="2">Membrane protein</fullName>
    </submittedName>
</protein>
<evidence type="ECO:0000313" key="3">
    <source>
        <dbReference type="Proteomes" id="UP000254978"/>
    </source>
</evidence>
<dbReference type="RefSeq" id="WP_115277594.1">
    <property type="nucleotide sequence ID" value="NZ_AP022600.1"/>
</dbReference>
<accession>A0A378TA58</accession>
<sequence>MGRHLQRARSHFGTDTRGMLDGGRYALLHTRTLELDELRPYLPGDDVRDIDWKASARSTDVLVKRFVSEQHHKIVLVADGGRNVGALAPGGEVKRDVAVTAMGAVGLIALARSDEVGMVYGDGRGAVSIRSRRGEAHIESLLERYYTHGTDSPSDIGTQLAHVARAHRSRLLVIVVSDEPDVTPALEQALQRLSGRHEVLWLLTPDMPALGGDDHRDGFDVATGRFVLGAATLGARVADAYRAAEERRTVNLNNFLTANRIPFARIGASGEIRSALTQLSQVYRHAG</sequence>
<reference evidence="2 3" key="1">
    <citation type="submission" date="2018-06" db="EMBL/GenBank/DDBJ databases">
        <authorList>
            <consortium name="Pathogen Informatics"/>
            <person name="Doyle S."/>
        </authorList>
    </citation>
    <scope>NUCLEOTIDE SEQUENCE [LARGE SCALE GENOMIC DNA]</scope>
    <source>
        <strain evidence="2 3">NCTC10821</strain>
    </source>
</reference>
<evidence type="ECO:0000313" key="2">
    <source>
        <dbReference type="EMBL" id="STZ57334.1"/>
    </source>
</evidence>
<name>A0A378TA58_9MYCO</name>
<dbReference type="PANTHER" id="PTHR33608:SF6">
    <property type="entry name" value="BLL2464 PROTEIN"/>
    <property type="match status" value="1"/>
</dbReference>
<dbReference type="EMBL" id="UGQT01000001">
    <property type="protein sequence ID" value="STZ57334.1"/>
    <property type="molecule type" value="Genomic_DNA"/>
</dbReference>
<dbReference type="AlphaFoldDB" id="A0A378TA58"/>
<dbReference type="Pfam" id="PF01882">
    <property type="entry name" value="DUF58"/>
    <property type="match status" value="1"/>
</dbReference>
<organism evidence="2 3">
    <name type="scientific">Mycolicibacterium tokaiense</name>
    <dbReference type="NCBI Taxonomy" id="39695"/>
    <lineage>
        <taxon>Bacteria</taxon>
        <taxon>Bacillati</taxon>
        <taxon>Actinomycetota</taxon>
        <taxon>Actinomycetes</taxon>
        <taxon>Mycobacteriales</taxon>
        <taxon>Mycobacteriaceae</taxon>
        <taxon>Mycolicibacterium</taxon>
    </lineage>
</organism>
<dbReference type="PANTHER" id="PTHR33608">
    <property type="entry name" value="BLL2464 PROTEIN"/>
    <property type="match status" value="1"/>
</dbReference>
<dbReference type="OrthoDB" id="9776116at2"/>
<proteinExistence type="predicted"/>
<feature type="domain" description="DUF58" evidence="1">
    <location>
        <begin position="37"/>
        <end position="200"/>
    </location>
</feature>
<gene>
    <name evidence="2" type="ORF">NCTC10821_00834</name>
</gene>
<dbReference type="InterPro" id="IPR002881">
    <property type="entry name" value="DUF58"/>
</dbReference>
<evidence type="ECO:0000259" key="1">
    <source>
        <dbReference type="Pfam" id="PF01882"/>
    </source>
</evidence>